<dbReference type="Pfam" id="PF20791">
    <property type="entry name" value="Acyl-ACP_TE_C"/>
    <property type="match status" value="1"/>
</dbReference>
<comment type="subcellular location">
    <subcellularLocation>
        <location evidence="1 11">Plastid</location>
        <location evidence="1 11">Chloroplast</location>
    </subcellularLocation>
</comment>
<gene>
    <name evidence="15" type="primary">LOC111303822</name>
</gene>
<evidence type="ECO:0000259" key="13">
    <source>
        <dbReference type="Pfam" id="PF20791"/>
    </source>
</evidence>
<evidence type="ECO:0000313" key="14">
    <source>
        <dbReference type="Proteomes" id="UP000515121"/>
    </source>
</evidence>
<comment type="similarity">
    <text evidence="2 11">Belongs to the acyl-ACP thioesterase family.</text>
</comment>
<dbReference type="PANTHER" id="PTHR31727">
    <property type="entry name" value="OLEOYL-ACYL CARRIER PROTEIN THIOESTERASE 1, CHLOROPLASTIC"/>
    <property type="match status" value="1"/>
</dbReference>
<keyword evidence="14" id="KW-1185">Reference proteome</keyword>
<keyword evidence="3 11" id="KW-0444">Lipid biosynthesis</keyword>
<feature type="domain" description="Acyl-ACP thioesterase N-terminal hotdog" evidence="12">
    <location>
        <begin position="128"/>
        <end position="262"/>
    </location>
</feature>
<dbReference type="Proteomes" id="UP000515121">
    <property type="component" value="Unplaced"/>
</dbReference>
<evidence type="ECO:0000256" key="2">
    <source>
        <dbReference type="ARBA" id="ARBA00006500"/>
    </source>
</evidence>
<dbReference type="GO" id="GO:0016297">
    <property type="term" value="F:fatty acyl-[ACP] hydrolase activity"/>
    <property type="evidence" value="ECO:0007669"/>
    <property type="project" value="InterPro"/>
</dbReference>
<reference evidence="15" key="1">
    <citation type="submission" date="2025-08" db="UniProtKB">
        <authorList>
            <consortium name="RefSeq"/>
        </authorList>
    </citation>
    <scope>IDENTIFICATION</scope>
    <source>
        <tissue evidence="15">Fruit stalk</tissue>
    </source>
</reference>
<dbReference type="FunFam" id="3.10.129.10:FF:000014">
    <property type="entry name" value="Acyl-[acyl-carrier-protein] hydrolase"/>
    <property type="match status" value="1"/>
</dbReference>
<keyword evidence="10 11" id="KW-0275">Fatty acid biosynthesis</keyword>
<evidence type="ECO:0000256" key="11">
    <source>
        <dbReference type="RuleBase" id="RU363096"/>
    </source>
</evidence>
<keyword evidence="9 11" id="KW-0443">Lipid metabolism</keyword>
<dbReference type="SUPFAM" id="SSF54637">
    <property type="entry name" value="Thioesterase/thiol ester dehydrase-isomerase"/>
    <property type="match status" value="2"/>
</dbReference>
<dbReference type="InterPro" id="IPR002864">
    <property type="entry name" value="Acyl-ACP_thioesterase_NHD"/>
</dbReference>
<evidence type="ECO:0000256" key="7">
    <source>
        <dbReference type="ARBA" id="ARBA00022832"/>
    </source>
</evidence>
<dbReference type="InterPro" id="IPR029069">
    <property type="entry name" value="HotDog_dom_sf"/>
</dbReference>
<protein>
    <recommendedName>
        <fullName evidence="11">Acyl-[acyl-carrier-protein] hydrolase</fullName>
        <ecNumber evidence="11">3.1.2.-</ecNumber>
    </recommendedName>
</protein>
<dbReference type="CDD" id="cd00586">
    <property type="entry name" value="4HBT"/>
    <property type="match status" value="1"/>
</dbReference>
<keyword evidence="7 11" id="KW-0276">Fatty acid metabolism</keyword>
<keyword evidence="4 11" id="KW-0150">Chloroplast</keyword>
<evidence type="ECO:0000256" key="3">
    <source>
        <dbReference type="ARBA" id="ARBA00022516"/>
    </source>
</evidence>
<keyword evidence="8" id="KW-0809">Transit peptide</keyword>
<feature type="domain" description="Acyl-ACP thioesterase-like C-terminal" evidence="13">
    <location>
        <begin position="291"/>
        <end position="399"/>
    </location>
</feature>
<dbReference type="GO" id="GO:0009507">
    <property type="term" value="C:chloroplast"/>
    <property type="evidence" value="ECO:0007669"/>
    <property type="project" value="UniProtKB-SubCell"/>
</dbReference>
<sequence>MHQSNSNAPIFSPNVHHFLTASMAKTSNVITSLFPAALFKEEAVKNAAMAKLSFYSSWNLIKPKHNCLLLIANAKNPRNLDMVNEKNLSGISVGEAPFTKNTGLLIKEKAPDKQGQATSIGRFVEDRHVYRQTFIIRSYETGPDKIATMETLMNLLQETALNQVRSSGLAGNGFGATREMSLRKLIWVVTRINVQVERYSYWGDVVEIDTWVDAAGKNAMRRDWIIRDYNTQEIITRATSTWVIMNHETRRLTKIPKQVRQELIPFYLNRIAIAEEKNDIQKIDKLNDENAERIRSGLEPRWSDIDANQHVNNVKYIGWILESVPMDVLEDYNLTSMTLEYRRECRQSDLLESLTSLTANVTEDLNNNSSNRKADLEYTHLLRLQDDNIEIVRARTEWQTKEKHNLPSE</sequence>
<evidence type="ECO:0000256" key="1">
    <source>
        <dbReference type="ARBA" id="ARBA00004229"/>
    </source>
</evidence>
<dbReference type="GeneID" id="111303822"/>
<dbReference type="Pfam" id="PF01643">
    <property type="entry name" value="Acyl-ACP_TE"/>
    <property type="match status" value="1"/>
</dbReference>
<accession>A0A6P5ZU90</accession>
<evidence type="ECO:0000313" key="15">
    <source>
        <dbReference type="RefSeq" id="XP_022756015.1"/>
    </source>
</evidence>
<evidence type="ECO:0000256" key="9">
    <source>
        <dbReference type="ARBA" id="ARBA00023098"/>
    </source>
</evidence>
<dbReference type="RefSeq" id="XP_022756015.1">
    <property type="nucleotide sequence ID" value="XM_022900280.1"/>
</dbReference>
<keyword evidence="5 11" id="KW-0934">Plastid</keyword>
<dbReference type="PANTHER" id="PTHR31727:SF5">
    <property type="entry name" value="ACYL-[ACYL-CARRIER-PROTEIN] HYDROLASE"/>
    <property type="match status" value="1"/>
</dbReference>
<evidence type="ECO:0000256" key="4">
    <source>
        <dbReference type="ARBA" id="ARBA00022528"/>
    </source>
</evidence>
<dbReference type="Gene3D" id="3.10.129.10">
    <property type="entry name" value="Hotdog Thioesterase"/>
    <property type="match status" value="1"/>
</dbReference>
<evidence type="ECO:0000256" key="10">
    <source>
        <dbReference type="ARBA" id="ARBA00023160"/>
    </source>
</evidence>
<organism evidence="14 15">
    <name type="scientific">Durio zibethinus</name>
    <name type="common">Durian</name>
    <dbReference type="NCBI Taxonomy" id="66656"/>
    <lineage>
        <taxon>Eukaryota</taxon>
        <taxon>Viridiplantae</taxon>
        <taxon>Streptophyta</taxon>
        <taxon>Embryophyta</taxon>
        <taxon>Tracheophyta</taxon>
        <taxon>Spermatophyta</taxon>
        <taxon>Magnoliopsida</taxon>
        <taxon>eudicotyledons</taxon>
        <taxon>Gunneridae</taxon>
        <taxon>Pentapetalae</taxon>
        <taxon>rosids</taxon>
        <taxon>malvids</taxon>
        <taxon>Malvales</taxon>
        <taxon>Malvaceae</taxon>
        <taxon>Helicteroideae</taxon>
        <taxon>Durio</taxon>
    </lineage>
</organism>
<dbReference type="InterPro" id="IPR049427">
    <property type="entry name" value="Acyl-ACP_TE_C"/>
</dbReference>
<evidence type="ECO:0000256" key="5">
    <source>
        <dbReference type="ARBA" id="ARBA00022640"/>
    </source>
</evidence>
<evidence type="ECO:0000259" key="12">
    <source>
        <dbReference type="Pfam" id="PF01643"/>
    </source>
</evidence>
<dbReference type="GO" id="GO:0000036">
    <property type="term" value="F:acyl carrier activity"/>
    <property type="evidence" value="ECO:0007669"/>
    <property type="project" value="TreeGrafter"/>
</dbReference>
<evidence type="ECO:0000256" key="8">
    <source>
        <dbReference type="ARBA" id="ARBA00022946"/>
    </source>
</evidence>
<dbReference type="InterPro" id="IPR045023">
    <property type="entry name" value="FATA/B"/>
</dbReference>
<name>A0A6P5ZU90_DURZI</name>
<proteinExistence type="inferred from homology"/>
<keyword evidence="6 11" id="KW-0378">Hydrolase</keyword>
<dbReference type="EC" id="3.1.2.-" evidence="11"/>
<dbReference type="KEGG" id="dzi:111303822"/>
<comment type="function">
    <text evidence="11">Plays an essential role in chain termination during de novo fatty acid synthesis.</text>
</comment>
<dbReference type="OrthoDB" id="618395at2759"/>
<dbReference type="AlphaFoldDB" id="A0A6P5ZU90"/>
<evidence type="ECO:0000256" key="6">
    <source>
        <dbReference type="ARBA" id="ARBA00022801"/>
    </source>
</evidence>